<proteinExistence type="predicted"/>
<gene>
    <name evidence="1" type="ORF">PR002_g11613</name>
</gene>
<evidence type="ECO:0000313" key="2">
    <source>
        <dbReference type="Proteomes" id="UP000435112"/>
    </source>
</evidence>
<comment type="caution">
    <text evidence="1">The sequence shown here is derived from an EMBL/GenBank/DDBJ whole genome shotgun (WGS) entry which is preliminary data.</text>
</comment>
<accession>A0A6A3M1W5</accession>
<sequence>MSWSVLTLETAVADAMASTMSGTLGNSCVGRHVVESAVLLMTSWYGMPSMRTKLCVVPFCSKVTLPSNVMCIENWRKSQVLRRTEQLGEWSEVTARTCIL</sequence>
<dbReference type="AlphaFoldDB" id="A0A6A3M1W5"/>
<reference evidence="1 2" key="1">
    <citation type="submission" date="2018-09" db="EMBL/GenBank/DDBJ databases">
        <title>Genomic investigation of the strawberry pathogen Phytophthora fragariae indicates pathogenicity is determined by transcriptional variation in three key races.</title>
        <authorList>
            <person name="Adams T.M."/>
            <person name="Armitage A.D."/>
            <person name="Sobczyk M.K."/>
            <person name="Bates H.J."/>
            <person name="Dunwell J.M."/>
            <person name="Nellist C.F."/>
            <person name="Harrison R.J."/>
        </authorList>
    </citation>
    <scope>NUCLEOTIDE SEQUENCE [LARGE SCALE GENOMIC DNA]</scope>
    <source>
        <strain evidence="1 2">SCRP324</strain>
    </source>
</reference>
<name>A0A6A3M1W5_9STRA</name>
<protein>
    <submittedName>
        <fullName evidence="1">Uncharacterized protein</fullName>
    </submittedName>
</protein>
<organism evidence="1 2">
    <name type="scientific">Phytophthora rubi</name>
    <dbReference type="NCBI Taxonomy" id="129364"/>
    <lineage>
        <taxon>Eukaryota</taxon>
        <taxon>Sar</taxon>
        <taxon>Stramenopiles</taxon>
        <taxon>Oomycota</taxon>
        <taxon>Peronosporomycetes</taxon>
        <taxon>Peronosporales</taxon>
        <taxon>Peronosporaceae</taxon>
        <taxon>Phytophthora</taxon>
    </lineage>
</organism>
<evidence type="ECO:0000313" key="1">
    <source>
        <dbReference type="EMBL" id="KAE9023855.1"/>
    </source>
</evidence>
<dbReference type="Proteomes" id="UP000435112">
    <property type="component" value="Unassembled WGS sequence"/>
</dbReference>
<dbReference type="EMBL" id="QXFU01000701">
    <property type="protein sequence ID" value="KAE9023855.1"/>
    <property type="molecule type" value="Genomic_DNA"/>
</dbReference>